<dbReference type="InterPro" id="IPR050307">
    <property type="entry name" value="Sterol_Desaturase_Related"/>
</dbReference>
<keyword evidence="4" id="KW-0472">Membrane</keyword>
<organism evidence="5 6">
    <name type="scientific">Malaciobacter pacificus</name>
    <dbReference type="NCBI Taxonomy" id="1080223"/>
    <lineage>
        <taxon>Bacteria</taxon>
        <taxon>Pseudomonadati</taxon>
        <taxon>Campylobacterota</taxon>
        <taxon>Epsilonproteobacteria</taxon>
        <taxon>Campylobacterales</taxon>
        <taxon>Arcobacteraceae</taxon>
        <taxon>Malaciobacter</taxon>
    </lineage>
</organism>
<evidence type="ECO:0000313" key="5">
    <source>
        <dbReference type="EMBL" id="QEP33782.1"/>
    </source>
</evidence>
<proteinExistence type="predicted"/>
<keyword evidence="6" id="KW-1185">Reference proteome</keyword>
<name>A0A5C2HBY4_9BACT</name>
<dbReference type="GO" id="GO:0008610">
    <property type="term" value="P:lipid biosynthetic process"/>
    <property type="evidence" value="ECO:0007669"/>
    <property type="project" value="InterPro"/>
</dbReference>
<dbReference type="EMBL" id="CP035928">
    <property type="protein sequence ID" value="QEP33782.1"/>
    <property type="molecule type" value="Genomic_DNA"/>
</dbReference>
<dbReference type="GO" id="GO:0016020">
    <property type="term" value="C:membrane"/>
    <property type="evidence" value="ECO:0007669"/>
    <property type="project" value="UniProtKB-SubCell"/>
</dbReference>
<reference evidence="6" key="2">
    <citation type="submission" date="2019-09" db="EMBL/GenBank/DDBJ databases">
        <title>Complete genome sequencing of four Arcobacter species reveals a diverse suite of mobile elements.</title>
        <authorList>
            <person name="On S.L.W."/>
            <person name="Miller W.G."/>
            <person name="Biggs P."/>
            <person name="Cornelius A."/>
            <person name="Vandamme P."/>
        </authorList>
    </citation>
    <scope>NUCLEOTIDE SEQUENCE [LARGE SCALE GENOMIC DNA]</scope>
    <source>
        <strain evidence="6">LMG 26638</strain>
    </source>
</reference>
<dbReference type="AlphaFoldDB" id="A0A5C2HBY4"/>
<gene>
    <name evidence="5" type="ORF">APAC_0635</name>
</gene>
<evidence type="ECO:0000256" key="4">
    <source>
        <dbReference type="ARBA" id="ARBA00023136"/>
    </source>
</evidence>
<dbReference type="Pfam" id="PF04116">
    <property type="entry name" value="FA_hydroxylase"/>
    <property type="match status" value="1"/>
</dbReference>
<reference evidence="5 6" key="1">
    <citation type="submission" date="2019-09" db="EMBL/GenBank/DDBJ databases">
        <title>Complete genome sequencing of four Arcobacter species reveals a diverse suite of mobile elements.</title>
        <authorList>
            <person name="Miller W.G."/>
            <person name="Yee E."/>
            <person name="Bono J.L."/>
        </authorList>
    </citation>
    <scope>NUCLEOTIDE SEQUENCE [LARGE SCALE GENOMIC DNA]</scope>
    <source>
        <strain evidence="5 6">LMG 26638</strain>
    </source>
</reference>
<dbReference type="RefSeq" id="WP_130232739.1">
    <property type="nucleotide sequence ID" value="NZ_BMEF01000002.1"/>
</dbReference>
<reference evidence="5 6" key="3">
    <citation type="submission" date="2019-09" db="EMBL/GenBank/DDBJ databases">
        <title>Taxonomic note: a critical rebuttal of the proposed division of the genus Arcobacter into six genera, emended descriptions of Arcobacter anaerophilus and the genus Arcobacter, and an assessment of genus-level boundaries for Epsilonproteobacteria using in silico genomic comparator tools.</title>
        <authorList>
            <person name="On S.L.W."/>
            <person name="Miller W.G."/>
            <person name="Biggs P."/>
            <person name="Cornelius A."/>
            <person name="Vandamme P."/>
        </authorList>
    </citation>
    <scope>NUCLEOTIDE SEQUENCE [LARGE SCALE GENOMIC DNA]</scope>
    <source>
        <strain evidence="5 6">LMG 26638</strain>
    </source>
</reference>
<dbReference type="KEGG" id="apai:APAC_0635"/>
<evidence type="ECO:0000256" key="1">
    <source>
        <dbReference type="ARBA" id="ARBA00004370"/>
    </source>
</evidence>
<evidence type="ECO:0000256" key="2">
    <source>
        <dbReference type="ARBA" id="ARBA00022692"/>
    </source>
</evidence>
<accession>A0A5C2HBY4</accession>
<dbReference type="InterPro" id="IPR006694">
    <property type="entry name" value="Fatty_acid_hydroxylase"/>
</dbReference>
<dbReference type="GO" id="GO:0005506">
    <property type="term" value="F:iron ion binding"/>
    <property type="evidence" value="ECO:0007669"/>
    <property type="project" value="InterPro"/>
</dbReference>
<dbReference type="OrthoDB" id="5291790at2"/>
<dbReference type="PANTHER" id="PTHR11863">
    <property type="entry name" value="STEROL DESATURASE"/>
    <property type="match status" value="1"/>
</dbReference>
<keyword evidence="3" id="KW-1133">Transmembrane helix</keyword>
<evidence type="ECO:0000256" key="3">
    <source>
        <dbReference type="ARBA" id="ARBA00022989"/>
    </source>
</evidence>
<comment type="subcellular location">
    <subcellularLocation>
        <location evidence="1">Membrane</location>
    </subcellularLocation>
</comment>
<evidence type="ECO:0000313" key="6">
    <source>
        <dbReference type="Proteomes" id="UP000322726"/>
    </source>
</evidence>
<keyword evidence="2" id="KW-0812">Transmembrane</keyword>
<sequence length="304" mass="36028">MNEFYALEYFINPGKRLYWIYIISSVLLAIIYFYYTKKSNRLITSSKLWLHPSAKLDYYYFFVSYFINILLLIPLIVSAKTVALSVNKFLFLQFDYFENTLFSYSQIVVMYTIALFIVSDFTRYWLHRFLHTIPVLWEFHKVHHSAKVLTPFTFYRVHPVENLLFGIRYSLSIGLVTGVFIYFFGAMINIKMVLGVNIILFIFSIFGSNLRHSHVPFSYGRILEKVFMSPKQHQVHHSKKHFNKNYGGYLSLWDNIFGSLKLSHEVKVLKFGLRAEQMSDYNSISKVLIKPFLNLPQVFSRRKK</sequence>
<dbReference type="Proteomes" id="UP000322726">
    <property type="component" value="Chromosome"/>
</dbReference>
<protein>
    <submittedName>
        <fullName evidence="5">Fatty acid hydroxylase superfamily protein</fullName>
    </submittedName>
</protein>
<dbReference type="GO" id="GO:0016491">
    <property type="term" value="F:oxidoreductase activity"/>
    <property type="evidence" value="ECO:0007669"/>
    <property type="project" value="InterPro"/>
</dbReference>